<dbReference type="Proteomes" id="UP000759298">
    <property type="component" value="Unassembled WGS sequence"/>
</dbReference>
<evidence type="ECO:0000259" key="1">
    <source>
        <dbReference type="Pfam" id="PF13472"/>
    </source>
</evidence>
<dbReference type="RefSeq" id="WP_222825578.1">
    <property type="nucleotide sequence ID" value="NZ_JAHWXP010000004.1"/>
</dbReference>
<dbReference type="CDD" id="cd00229">
    <property type="entry name" value="SGNH_hydrolase"/>
    <property type="match status" value="1"/>
</dbReference>
<feature type="domain" description="SGNH hydrolase-type esterase" evidence="1">
    <location>
        <begin position="79"/>
        <end position="229"/>
    </location>
</feature>
<dbReference type="SUPFAM" id="SSF52266">
    <property type="entry name" value="SGNH hydrolase"/>
    <property type="match status" value="1"/>
</dbReference>
<evidence type="ECO:0000313" key="2">
    <source>
        <dbReference type="EMBL" id="MBY8338053.1"/>
    </source>
</evidence>
<evidence type="ECO:0000313" key="3">
    <source>
        <dbReference type="Proteomes" id="UP000759298"/>
    </source>
</evidence>
<dbReference type="Pfam" id="PF13472">
    <property type="entry name" value="Lipase_GDSL_2"/>
    <property type="match status" value="1"/>
</dbReference>
<protein>
    <submittedName>
        <fullName evidence="2">SGNH/GDSL hydrolase family protein</fullName>
    </submittedName>
</protein>
<dbReference type="GO" id="GO:0016787">
    <property type="term" value="F:hydrolase activity"/>
    <property type="evidence" value="ECO:0007669"/>
    <property type="project" value="UniProtKB-KW"/>
</dbReference>
<accession>A0ABS7PG50</accession>
<dbReference type="EMBL" id="JAHWXP010000004">
    <property type="protein sequence ID" value="MBY8338053.1"/>
    <property type="molecule type" value="Genomic_DNA"/>
</dbReference>
<organism evidence="2 3">
    <name type="scientific">Alteriqipengyuania abyssalis</name>
    <dbReference type="NCBI Taxonomy" id="2860200"/>
    <lineage>
        <taxon>Bacteria</taxon>
        <taxon>Pseudomonadati</taxon>
        <taxon>Pseudomonadota</taxon>
        <taxon>Alphaproteobacteria</taxon>
        <taxon>Sphingomonadales</taxon>
        <taxon>Erythrobacteraceae</taxon>
        <taxon>Alteriqipengyuania</taxon>
    </lineage>
</organism>
<dbReference type="InterPro" id="IPR013830">
    <property type="entry name" value="SGNH_hydro"/>
</dbReference>
<dbReference type="InterPro" id="IPR036514">
    <property type="entry name" value="SGNH_hydro_sf"/>
</dbReference>
<dbReference type="Gene3D" id="3.40.50.1110">
    <property type="entry name" value="SGNH hydrolase"/>
    <property type="match status" value="1"/>
</dbReference>
<reference evidence="2 3" key="1">
    <citation type="submission" date="2021-07" db="EMBL/GenBank/DDBJ databases">
        <title>Alteriqipengyuania abyssalis NZ-12B nov, sp.nov isolated from deep sea sponge in pacific ocean.</title>
        <authorList>
            <person name="Tareen S."/>
            <person name="Wink J."/>
        </authorList>
    </citation>
    <scope>NUCLEOTIDE SEQUENCE [LARGE SCALE GENOMIC DNA]</scope>
    <source>
        <strain evidence="2 3">NZ-12B</strain>
    </source>
</reference>
<proteinExistence type="predicted"/>
<keyword evidence="3" id="KW-1185">Reference proteome</keyword>
<name>A0ABS7PG50_9SPHN</name>
<sequence length="434" mass="45907">MLQTIQPRPAANAAQAPSTAAANGLGHIKHMLDQGRDVSITNWSDSLSNSRENPREFVFRLADVIATHPSQPTVLVRTWADGSYGAATTEAVGSGPTVRIRNFALPGAMLANGLGPLWRYSGLADDTPDLLTICHGHNHVVGTSDEQVLGEFLTALEYYRLSHPGVPIVALLQNPRADGSAMDSAVDAWRRVARLRDIALIDAHTPYLAAGKPSAWFADGDPVHPSDAGIEAACLPAIRELWDAAHARPAFGPPSTLCGLDPALNLIPNGDFAQFDGAVPDGWVAASGVTASREAGIVRDRALGHSLKLTSTGGTVFLNRISYTLPDYGHALLRGKPVSLFGWVYKPTGAPHTLGAITLEALAPAGGSAACTTRPLAQDQGNAWIPWAICGLTVPEECYEITVRLHHDTAAATASQPVYFQGITLVPGYLPRGL</sequence>
<keyword evidence="2" id="KW-0378">Hydrolase</keyword>
<gene>
    <name evidence="2" type="ORF">KYN89_13465</name>
</gene>
<comment type="caution">
    <text evidence="2">The sequence shown here is derived from an EMBL/GenBank/DDBJ whole genome shotgun (WGS) entry which is preliminary data.</text>
</comment>